<dbReference type="EMBL" id="BAAAFD010000004">
    <property type="protein sequence ID" value="GAA0856595.1"/>
    <property type="molecule type" value="Genomic_DNA"/>
</dbReference>
<sequence length="139" mass="15486">MQGNLRHFANLFTSKQAGSNMLKPTFIISLVLISCVSLSFSPTAFAKKDDDDKKQKKDKIEVQVLQNKEHNECMFMDDVVISVKYKLKSMDYGVLTAELSNDGSNFYEAASLDIDRGNSKVIMSFDAGACATDMRVVIK</sequence>
<evidence type="ECO:0000313" key="2">
    <source>
        <dbReference type="EMBL" id="GAA0856595.1"/>
    </source>
</evidence>
<proteinExistence type="predicted"/>
<feature type="chain" id="PRO_5046216071" evidence="1">
    <location>
        <begin position="47"/>
        <end position="139"/>
    </location>
</feature>
<organism evidence="2 3">
    <name type="scientific">Aliiglaciecola litoralis</name>
    <dbReference type="NCBI Taxonomy" id="582857"/>
    <lineage>
        <taxon>Bacteria</taxon>
        <taxon>Pseudomonadati</taxon>
        <taxon>Pseudomonadota</taxon>
        <taxon>Gammaproteobacteria</taxon>
        <taxon>Alteromonadales</taxon>
        <taxon>Alteromonadaceae</taxon>
        <taxon>Aliiglaciecola</taxon>
    </lineage>
</organism>
<comment type="caution">
    <text evidence="2">The sequence shown here is derived from an EMBL/GenBank/DDBJ whole genome shotgun (WGS) entry which is preliminary data.</text>
</comment>
<evidence type="ECO:0000313" key="3">
    <source>
        <dbReference type="Proteomes" id="UP001500359"/>
    </source>
</evidence>
<protein>
    <submittedName>
        <fullName evidence="2">Uncharacterized protein</fullName>
    </submittedName>
</protein>
<feature type="signal peptide" evidence="1">
    <location>
        <begin position="1"/>
        <end position="46"/>
    </location>
</feature>
<accession>A0ABN1LJ32</accession>
<gene>
    <name evidence="2" type="ORF">GCM10009114_19160</name>
</gene>
<reference evidence="2 3" key="1">
    <citation type="journal article" date="2019" name="Int. J. Syst. Evol. Microbiol.">
        <title>The Global Catalogue of Microorganisms (GCM) 10K type strain sequencing project: providing services to taxonomists for standard genome sequencing and annotation.</title>
        <authorList>
            <consortium name="The Broad Institute Genomics Platform"/>
            <consortium name="The Broad Institute Genome Sequencing Center for Infectious Disease"/>
            <person name="Wu L."/>
            <person name="Ma J."/>
        </authorList>
    </citation>
    <scope>NUCLEOTIDE SEQUENCE [LARGE SCALE GENOMIC DNA]</scope>
    <source>
        <strain evidence="2 3">JCM 15896</strain>
    </source>
</reference>
<dbReference type="PROSITE" id="PS51257">
    <property type="entry name" value="PROKAR_LIPOPROTEIN"/>
    <property type="match status" value="1"/>
</dbReference>
<dbReference type="Proteomes" id="UP001500359">
    <property type="component" value="Unassembled WGS sequence"/>
</dbReference>
<name>A0ABN1LJ32_9ALTE</name>
<evidence type="ECO:0000256" key="1">
    <source>
        <dbReference type="SAM" id="SignalP"/>
    </source>
</evidence>
<keyword evidence="1" id="KW-0732">Signal</keyword>
<keyword evidence="3" id="KW-1185">Reference proteome</keyword>